<gene>
    <name evidence="6" type="ORF">IWT126_00686</name>
</gene>
<dbReference type="PROSITE" id="PS50206">
    <property type="entry name" value="RHODANESE_3"/>
    <property type="match status" value="1"/>
</dbReference>
<dbReference type="InterPro" id="IPR001763">
    <property type="entry name" value="Rhodanese-like_dom"/>
</dbReference>
<dbReference type="SMART" id="SM00450">
    <property type="entry name" value="RHOD"/>
    <property type="match status" value="1"/>
</dbReference>
<dbReference type="PRINTS" id="PR00778">
    <property type="entry name" value="HTHARSR"/>
</dbReference>
<dbReference type="GO" id="GO:0003700">
    <property type="term" value="F:DNA-binding transcription factor activity"/>
    <property type="evidence" value="ECO:0007669"/>
    <property type="project" value="InterPro"/>
</dbReference>
<dbReference type="InterPro" id="IPR051011">
    <property type="entry name" value="Metal_resp_trans_reg"/>
</dbReference>
<dbReference type="CDD" id="cd00158">
    <property type="entry name" value="RHOD"/>
    <property type="match status" value="1"/>
</dbReference>
<dbReference type="PROSITE" id="PS50987">
    <property type="entry name" value="HTH_ARSR_2"/>
    <property type="match status" value="1"/>
</dbReference>
<keyword evidence="7" id="KW-1185">Reference proteome</keyword>
<dbReference type="InterPro" id="IPR011991">
    <property type="entry name" value="ArsR-like_HTH"/>
</dbReference>
<evidence type="ECO:0000256" key="2">
    <source>
        <dbReference type="ARBA" id="ARBA00023125"/>
    </source>
</evidence>
<feature type="domain" description="HTH arsR-type" evidence="5">
    <location>
        <begin position="9"/>
        <end position="103"/>
    </location>
</feature>
<dbReference type="Gene3D" id="3.40.250.10">
    <property type="entry name" value="Rhodanese-like domain"/>
    <property type="match status" value="1"/>
</dbReference>
<dbReference type="InterPro" id="IPR036873">
    <property type="entry name" value="Rhodanese-like_dom_sf"/>
</dbReference>
<dbReference type="Pfam" id="PF01022">
    <property type="entry name" value="HTH_5"/>
    <property type="match status" value="1"/>
</dbReference>
<dbReference type="Gene3D" id="1.10.10.10">
    <property type="entry name" value="Winged helix-like DNA-binding domain superfamily/Winged helix DNA-binding domain"/>
    <property type="match status" value="1"/>
</dbReference>
<comment type="caution">
    <text evidence="6">The sequence shown here is derived from an EMBL/GenBank/DDBJ whole genome shotgun (WGS) entry which is preliminary data.</text>
</comment>
<protein>
    <submittedName>
        <fullName evidence="6">ArsR family transcriptional regulator</fullName>
    </submittedName>
</protein>
<dbReference type="InterPro" id="IPR036388">
    <property type="entry name" value="WH-like_DNA-bd_sf"/>
</dbReference>
<feature type="domain" description="Rhodanese" evidence="4">
    <location>
        <begin position="134"/>
        <end position="219"/>
    </location>
</feature>
<dbReference type="GO" id="GO:0003677">
    <property type="term" value="F:DNA binding"/>
    <property type="evidence" value="ECO:0007669"/>
    <property type="project" value="UniProtKB-KW"/>
</dbReference>
<dbReference type="Pfam" id="PF00581">
    <property type="entry name" value="Rhodanese"/>
    <property type="match status" value="1"/>
</dbReference>
<name>A0A1Z5IGW1_9LACO</name>
<dbReference type="PANTHER" id="PTHR43132">
    <property type="entry name" value="ARSENICAL RESISTANCE OPERON REPRESSOR ARSR-RELATED"/>
    <property type="match status" value="1"/>
</dbReference>
<dbReference type="NCBIfam" id="NF033788">
    <property type="entry name" value="HTH_metalloreg"/>
    <property type="match status" value="1"/>
</dbReference>
<organism evidence="6 7">
    <name type="scientific">Secundilactobacillus silagei JCM 19001</name>
    <dbReference type="NCBI Taxonomy" id="1302250"/>
    <lineage>
        <taxon>Bacteria</taxon>
        <taxon>Bacillati</taxon>
        <taxon>Bacillota</taxon>
        <taxon>Bacilli</taxon>
        <taxon>Lactobacillales</taxon>
        <taxon>Lactobacillaceae</taxon>
        <taxon>Secundilactobacillus</taxon>
    </lineage>
</organism>
<keyword evidence="2" id="KW-0238">DNA-binding</keyword>
<evidence type="ECO:0000259" key="4">
    <source>
        <dbReference type="PROSITE" id="PS50206"/>
    </source>
</evidence>
<evidence type="ECO:0000313" key="7">
    <source>
        <dbReference type="Proteomes" id="UP000198402"/>
    </source>
</evidence>
<dbReference type="InterPro" id="IPR001845">
    <property type="entry name" value="HTH_ArsR_DNA-bd_dom"/>
</dbReference>
<dbReference type="SMART" id="SM00418">
    <property type="entry name" value="HTH_ARSR"/>
    <property type="match status" value="1"/>
</dbReference>
<evidence type="ECO:0000313" key="6">
    <source>
        <dbReference type="EMBL" id="GAX00671.1"/>
    </source>
</evidence>
<dbReference type="STRING" id="1302250.GCA_001313225_02560"/>
<keyword evidence="3" id="KW-0804">Transcription</keyword>
<sequence>MDNEIAQRYRNDLFSELAKVGKSLSSDRRLEVLDLLTQSEKSVETIAKELGMSVANTSRHLQVLREGNLVKREKMGNTVVYSLASDSVKKLVYLLESVGQEQLANMTQIQNDYDQEVNVPQLSLANAVALYENSKTKVTILDVRPQSEFDAGHVEDAINIPIELLDTMVQSKLPDDTIIVYCRGRLCAYANMATKTLNEKGYQAYSLNASYHDWLEYIKQTA</sequence>
<keyword evidence="1" id="KW-0805">Transcription regulation</keyword>
<reference evidence="6 7" key="1">
    <citation type="submission" date="2015-11" db="EMBL/GenBank/DDBJ databases">
        <title>Draft genome sequences of new species of the genus Lactobacillus isolated from orchardgrass silage.</title>
        <authorList>
            <person name="Tohno M."/>
            <person name="Tanizawa Y."/>
            <person name="Arita M."/>
        </authorList>
    </citation>
    <scope>NUCLEOTIDE SEQUENCE [LARGE SCALE GENOMIC DNA]</scope>
    <source>
        <strain evidence="6 7">IWT126</strain>
    </source>
</reference>
<dbReference type="InterPro" id="IPR036390">
    <property type="entry name" value="WH_DNA-bd_sf"/>
</dbReference>
<evidence type="ECO:0000259" key="5">
    <source>
        <dbReference type="PROSITE" id="PS50987"/>
    </source>
</evidence>
<dbReference type="EMBL" id="BCMG01000003">
    <property type="protein sequence ID" value="GAX00671.1"/>
    <property type="molecule type" value="Genomic_DNA"/>
</dbReference>
<evidence type="ECO:0000256" key="1">
    <source>
        <dbReference type="ARBA" id="ARBA00023015"/>
    </source>
</evidence>
<dbReference type="RefSeq" id="WP_225362296.1">
    <property type="nucleotide sequence ID" value="NZ_BCMG01000003.1"/>
</dbReference>
<dbReference type="SUPFAM" id="SSF46785">
    <property type="entry name" value="Winged helix' DNA-binding domain"/>
    <property type="match status" value="1"/>
</dbReference>
<dbReference type="SUPFAM" id="SSF52821">
    <property type="entry name" value="Rhodanese/Cell cycle control phosphatase"/>
    <property type="match status" value="1"/>
</dbReference>
<evidence type="ECO:0000256" key="3">
    <source>
        <dbReference type="ARBA" id="ARBA00023163"/>
    </source>
</evidence>
<dbReference type="AlphaFoldDB" id="A0A1Z5IGW1"/>
<accession>A0A1Z5IGW1</accession>
<dbReference type="CDD" id="cd00090">
    <property type="entry name" value="HTH_ARSR"/>
    <property type="match status" value="1"/>
</dbReference>
<dbReference type="PANTHER" id="PTHR43132:SF8">
    <property type="entry name" value="HTH-TYPE TRANSCRIPTIONAL REGULATOR KMTR"/>
    <property type="match status" value="1"/>
</dbReference>
<proteinExistence type="predicted"/>
<dbReference type="Proteomes" id="UP000198402">
    <property type="component" value="Unassembled WGS sequence"/>
</dbReference>